<gene>
    <name evidence="1" type="ORF">LSUB1_G008186</name>
</gene>
<name>A0A8H8RDH5_9HELO</name>
<dbReference type="EMBL" id="QGMJ01001108">
    <property type="protein sequence ID" value="TVY32231.1"/>
    <property type="molecule type" value="Genomic_DNA"/>
</dbReference>
<organism evidence="1 2">
    <name type="scientific">Lachnellula subtilissima</name>
    <dbReference type="NCBI Taxonomy" id="602034"/>
    <lineage>
        <taxon>Eukaryota</taxon>
        <taxon>Fungi</taxon>
        <taxon>Dikarya</taxon>
        <taxon>Ascomycota</taxon>
        <taxon>Pezizomycotina</taxon>
        <taxon>Leotiomycetes</taxon>
        <taxon>Helotiales</taxon>
        <taxon>Lachnaceae</taxon>
        <taxon>Lachnellula</taxon>
    </lineage>
</organism>
<sequence length="92" mass="10117">LKSTSGPIFCPATPPRRTSNGIKSWHIGSPLATKFGPLIRISSPENRARQTARSVTIAFATPEEASTAIRNRLYIAGILVWCEKHYIIRPTA</sequence>
<comment type="caution">
    <text evidence="1">The sequence shown here is derived from an EMBL/GenBank/DDBJ whole genome shotgun (WGS) entry which is preliminary data.</text>
</comment>
<dbReference type="AlphaFoldDB" id="A0A8H8RDH5"/>
<accession>A0A8H8RDH5</accession>
<feature type="non-terminal residue" evidence="1">
    <location>
        <position position="1"/>
    </location>
</feature>
<proteinExistence type="predicted"/>
<evidence type="ECO:0000313" key="2">
    <source>
        <dbReference type="Proteomes" id="UP000462212"/>
    </source>
</evidence>
<dbReference type="OrthoDB" id="3558767at2759"/>
<dbReference type="Proteomes" id="UP000462212">
    <property type="component" value="Unassembled WGS sequence"/>
</dbReference>
<protein>
    <submittedName>
        <fullName evidence="1">Uncharacterized protein</fullName>
    </submittedName>
</protein>
<evidence type="ECO:0000313" key="1">
    <source>
        <dbReference type="EMBL" id="TVY32231.1"/>
    </source>
</evidence>
<reference evidence="1 2" key="1">
    <citation type="submission" date="2018-05" db="EMBL/GenBank/DDBJ databases">
        <title>Genome sequencing and assembly of the regulated plant pathogen Lachnellula willkommii and related sister species for the development of diagnostic species identification markers.</title>
        <authorList>
            <person name="Giroux E."/>
            <person name="Bilodeau G."/>
        </authorList>
    </citation>
    <scope>NUCLEOTIDE SEQUENCE [LARGE SCALE GENOMIC DNA]</scope>
    <source>
        <strain evidence="1 2">CBS 197.66</strain>
    </source>
</reference>
<keyword evidence="2" id="KW-1185">Reference proteome</keyword>